<dbReference type="CDD" id="cd06257">
    <property type="entry name" value="DnaJ"/>
    <property type="match status" value="1"/>
</dbReference>
<dbReference type="OrthoDB" id="5242140at2"/>
<evidence type="ECO:0000259" key="2">
    <source>
        <dbReference type="PROSITE" id="PS50076"/>
    </source>
</evidence>
<dbReference type="InterPro" id="IPR018253">
    <property type="entry name" value="DnaJ_domain_CS"/>
</dbReference>
<dbReference type="EMBL" id="BJFL01000003">
    <property type="protein sequence ID" value="GDY29233.1"/>
    <property type="molecule type" value="Genomic_DNA"/>
</dbReference>
<dbReference type="Proteomes" id="UP000298860">
    <property type="component" value="Unassembled WGS sequence"/>
</dbReference>
<sequence>MRVVDYYELLGVERGASAAEIRSAYLARAKAAHPDVGGSTERFHLLQQAYQTLRDPARRAEYDRATARLRAASAGVRPRPVTVPVPRTASRRRDFGDDPDFVPVLPRLSREAVAWWHAVEPDDPVHYLPRTGPGRVPIAASLGGWLVLVAAVLAIDLPLPLLLICLGLLVAGAGALFALLRRHLADARSARAFVAEFGGRLVFGRPGTEVAERLTARLLGGYLTALPGVRIFHGLALPGSVFADVDHAVLCGRRLVLVESKRWLPGHYAADGAGGLWRNGHPFRGGAIRLPKAVDAYRALLPGVEVRGVALVHPSRPGEITTDESAEAPVPPMHAERFVREVGAWLAAEPATVDRDAFRTVLGQVVS</sequence>
<organism evidence="3 4">
    <name type="scientific">Gandjariella thermophila</name>
    <dbReference type="NCBI Taxonomy" id="1931992"/>
    <lineage>
        <taxon>Bacteria</taxon>
        <taxon>Bacillati</taxon>
        <taxon>Actinomycetota</taxon>
        <taxon>Actinomycetes</taxon>
        <taxon>Pseudonocardiales</taxon>
        <taxon>Pseudonocardiaceae</taxon>
        <taxon>Gandjariella</taxon>
    </lineage>
</organism>
<keyword evidence="1" id="KW-0812">Transmembrane</keyword>
<dbReference type="SMART" id="SM00271">
    <property type="entry name" value="DnaJ"/>
    <property type="match status" value="1"/>
</dbReference>
<dbReference type="AlphaFoldDB" id="A0A4D4J5J3"/>
<dbReference type="PROSITE" id="PS00636">
    <property type="entry name" value="DNAJ_1"/>
    <property type="match status" value="1"/>
</dbReference>
<feature type="domain" description="J" evidence="2">
    <location>
        <begin position="5"/>
        <end position="66"/>
    </location>
</feature>
<name>A0A4D4J5J3_9PSEU</name>
<keyword evidence="4" id="KW-1185">Reference proteome</keyword>
<proteinExistence type="predicted"/>
<dbReference type="RefSeq" id="WP_137812430.1">
    <property type="nucleotide sequence ID" value="NZ_BJFL01000003.1"/>
</dbReference>
<dbReference type="InterPro" id="IPR036869">
    <property type="entry name" value="J_dom_sf"/>
</dbReference>
<keyword evidence="1" id="KW-1133">Transmembrane helix</keyword>
<reference evidence="4" key="1">
    <citation type="submission" date="2019-04" db="EMBL/GenBank/DDBJ databases">
        <title>Draft genome sequence of Pseudonocardiaceae bacterium SL3-2-4.</title>
        <authorList>
            <person name="Ningsih F."/>
            <person name="Yokota A."/>
            <person name="Sakai Y."/>
            <person name="Nanatani K."/>
            <person name="Yabe S."/>
            <person name="Oetari A."/>
            <person name="Sjamsuridzal W."/>
        </authorList>
    </citation>
    <scope>NUCLEOTIDE SEQUENCE [LARGE SCALE GENOMIC DNA]</scope>
    <source>
        <strain evidence="4">SL3-2-4</strain>
    </source>
</reference>
<dbReference type="Pfam" id="PF00226">
    <property type="entry name" value="DnaJ"/>
    <property type="match status" value="1"/>
</dbReference>
<dbReference type="PANTHER" id="PTHR44240">
    <property type="entry name" value="DNAJ DOMAIN (PROKARYOTIC HEAT SHOCK PROTEIN)-RELATED"/>
    <property type="match status" value="1"/>
</dbReference>
<gene>
    <name evidence="3" type="ORF">GTS_08660</name>
</gene>
<evidence type="ECO:0000256" key="1">
    <source>
        <dbReference type="SAM" id="Phobius"/>
    </source>
</evidence>
<feature type="transmembrane region" description="Helical" evidence="1">
    <location>
        <begin position="161"/>
        <end position="180"/>
    </location>
</feature>
<comment type="caution">
    <text evidence="3">The sequence shown here is derived from an EMBL/GenBank/DDBJ whole genome shotgun (WGS) entry which is preliminary data.</text>
</comment>
<dbReference type="SUPFAM" id="SSF46565">
    <property type="entry name" value="Chaperone J-domain"/>
    <property type="match status" value="1"/>
</dbReference>
<dbReference type="Gene3D" id="1.10.287.110">
    <property type="entry name" value="DnaJ domain"/>
    <property type="match status" value="1"/>
</dbReference>
<dbReference type="PANTHER" id="PTHR44240:SF10">
    <property type="entry name" value="J DOMAIN-CONTAINING PROTEIN"/>
    <property type="match status" value="1"/>
</dbReference>
<dbReference type="InterPro" id="IPR052276">
    <property type="entry name" value="Diphthamide-biosynth_chaperone"/>
</dbReference>
<feature type="transmembrane region" description="Helical" evidence="1">
    <location>
        <begin position="136"/>
        <end position="155"/>
    </location>
</feature>
<dbReference type="PRINTS" id="PR00625">
    <property type="entry name" value="JDOMAIN"/>
</dbReference>
<dbReference type="InterPro" id="IPR001623">
    <property type="entry name" value="DnaJ_domain"/>
</dbReference>
<evidence type="ECO:0000313" key="3">
    <source>
        <dbReference type="EMBL" id="GDY29233.1"/>
    </source>
</evidence>
<evidence type="ECO:0000313" key="4">
    <source>
        <dbReference type="Proteomes" id="UP000298860"/>
    </source>
</evidence>
<keyword evidence="1" id="KW-0472">Membrane</keyword>
<accession>A0A4D4J5J3</accession>
<dbReference type="PROSITE" id="PS50076">
    <property type="entry name" value="DNAJ_2"/>
    <property type="match status" value="1"/>
</dbReference>
<protein>
    <submittedName>
        <fullName evidence="3">Molecular chaperone DnaJ</fullName>
    </submittedName>
</protein>